<feature type="active site" description="Proton acceptor" evidence="3">
    <location>
        <position position="126"/>
    </location>
</feature>
<comment type="subcellular location">
    <subcellularLocation>
        <location evidence="3">Cytoplasm</location>
    </subcellularLocation>
</comment>
<evidence type="ECO:0000256" key="2">
    <source>
        <dbReference type="ARBA" id="ARBA00022801"/>
    </source>
</evidence>
<dbReference type="HAMAP" id="MF_00528">
    <property type="entry name" value="Maf"/>
    <property type="match status" value="1"/>
</dbReference>
<feature type="region of interest" description="Disordered" evidence="4">
    <location>
        <begin position="77"/>
        <end position="111"/>
    </location>
</feature>
<comment type="catalytic activity">
    <reaction evidence="3">
        <text>a 2'-deoxyribonucleoside 5'-triphosphate + H2O = a 2'-deoxyribonucleoside 5'-phosphate + diphosphate + H(+)</text>
        <dbReference type="Rhea" id="RHEA:44644"/>
        <dbReference type="ChEBI" id="CHEBI:15377"/>
        <dbReference type="ChEBI" id="CHEBI:15378"/>
        <dbReference type="ChEBI" id="CHEBI:33019"/>
        <dbReference type="ChEBI" id="CHEBI:61560"/>
        <dbReference type="ChEBI" id="CHEBI:65317"/>
        <dbReference type="EC" id="3.6.1.9"/>
    </reaction>
</comment>
<comment type="catalytic activity">
    <reaction evidence="3">
        <text>a ribonucleoside 5'-triphosphate + H2O = a ribonucleoside 5'-phosphate + diphosphate + H(+)</text>
        <dbReference type="Rhea" id="RHEA:23996"/>
        <dbReference type="ChEBI" id="CHEBI:15377"/>
        <dbReference type="ChEBI" id="CHEBI:15378"/>
        <dbReference type="ChEBI" id="CHEBI:33019"/>
        <dbReference type="ChEBI" id="CHEBI:58043"/>
        <dbReference type="ChEBI" id="CHEBI:61557"/>
        <dbReference type="EC" id="3.6.1.9"/>
    </reaction>
</comment>
<dbReference type="Pfam" id="PF02545">
    <property type="entry name" value="Maf"/>
    <property type="match status" value="1"/>
</dbReference>
<gene>
    <name evidence="5" type="ORF">BJ979_001327</name>
</gene>
<keyword evidence="3" id="KW-0546">Nucleotide metabolism</keyword>
<dbReference type="GO" id="GO:0009117">
    <property type="term" value="P:nucleotide metabolic process"/>
    <property type="evidence" value="ECO:0007669"/>
    <property type="project" value="UniProtKB-KW"/>
</dbReference>
<dbReference type="InterPro" id="IPR003697">
    <property type="entry name" value="Maf-like"/>
</dbReference>
<evidence type="ECO:0000313" key="6">
    <source>
        <dbReference type="Proteomes" id="UP000553888"/>
    </source>
</evidence>
<dbReference type="GO" id="GO:0047429">
    <property type="term" value="F:nucleoside triphosphate diphosphatase activity"/>
    <property type="evidence" value="ECO:0007669"/>
    <property type="project" value="UniProtKB-EC"/>
</dbReference>
<reference evidence="5 6" key="1">
    <citation type="submission" date="2020-07" db="EMBL/GenBank/DDBJ databases">
        <title>Sequencing the genomes of 1000 actinobacteria strains.</title>
        <authorList>
            <person name="Klenk H.-P."/>
        </authorList>
    </citation>
    <scope>NUCLEOTIDE SEQUENCE [LARGE SCALE GENOMIC DNA]</scope>
    <source>
        <strain evidence="5 6">DSM 23141</strain>
    </source>
</reference>
<dbReference type="CDD" id="cd00555">
    <property type="entry name" value="Maf"/>
    <property type="match status" value="1"/>
</dbReference>
<sequence length="263" mass="27038">MRLFLASTSPARLATLNAAGIEPLAIAPGVDEEAAVAEREQRDGPLAPADMVQLLARLKAEAVVRDVEDALAAMRGTADGADGADGGRLSPGAADGSGYPAGSDSAARSAGADADTSGDALIFGGDSAFAFGGTIYGKPHLPERARERWLAYRGHDGVGGVGVLHSGHWLIALRDGRVVDAVGEHSQAEVHFSGDLTEAEIDAYVATGEPLKVAGAFTIDGRGAAFIDRVVGDPSTVIGLSIPLLRRLAGRLGVAWPELWNRA</sequence>
<evidence type="ECO:0000313" key="5">
    <source>
        <dbReference type="EMBL" id="NYG98701.1"/>
    </source>
</evidence>
<comment type="cofactor">
    <cofactor evidence="1 3">
        <name>a divalent metal cation</name>
        <dbReference type="ChEBI" id="CHEBI:60240"/>
    </cofactor>
</comment>
<dbReference type="EMBL" id="JACBZY010000001">
    <property type="protein sequence ID" value="NYG98701.1"/>
    <property type="molecule type" value="Genomic_DNA"/>
</dbReference>
<evidence type="ECO:0000256" key="3">
    <source>
        <dbReference type="HAMAP-Rule" id="MF_00528"/>
    </source>
</evidence>
<keyword evidence="6" id="KW-1185">Reference proteome</keyword>
<dbReference type="Proteomes" id="UP000553888">
    <property type="component" value="Unassembled WGS sequence"/>
</dbReference>
<dbReference type="PANTHER" id="PTHR43213">
    <property type="entry name" value="BIFUNCTIONAL DTTP/UTP PYROPHOSPHATASE/METHYLTRANSFERASE PROTEIN-RELATED"/>
    <property type="match status" value="1"/>
</dbReference>
<name>A0A852YBZ4_9MICO</name>
<dbReference type="RefSeq" id="WP_179566404.1">
    <property type="nucleotide sequence ID" value="NZ_JACBZY010000001.1"/>
</dbReference>
<proteinExistence type="inferred from homology"/>
<organism evidence="5 6">
    <name type="scientific">Schumannella luteola</name>
    <dbReference type="NCBI Taxonomy" id="472059"/>
    <lineage>
        <taxon>Bacteria</taxon>
        <taxon>Bacillati</taxon>
        <taxon>Actinomycetota</taxon>
        <taxon>Actinomycetes</taxon>
        <taxon>Micrococcales</taxon>
        <taxon>Microbacteriaceae</taxon>
        <taxon>Schumannella</taxon>
    </lineage>
</organism>
<comment type="similarity">
    <text evidence="3">Belongs to the Maf family.</text>
</comment>
<keyword evidence="3" id="KW-0963">Cytoplasm</keyword>
<dbReference type="Gene3D" id="3.90.950.10">
    <property type="match status" value="1"/>
</dbReference>
<dbReference type="SUPFAM" id="SSF52972">
    <property type="entry name" value="ITPase-like"/>
    <property type="match status" value="1"/>
</dbReference>
<comment type="caution">
    <text evidence="3">Lacks conserved residue(s) required for the propagation of feature annotation.</text>
</comment>
<evidence type="ECO:0000256" key="4">
    <source>
        <dbReference type="SAM" id="MobiDB-lite"/>
    </source>
</evidence>
<dbReference type="PANTHER" id="PTHR43213:SF5">
    <property type="entry name" value="BIFUNCTIONAL DTTP_UTP PYROPHOSPHATASE_METHYLTRANSFERASE PROTEIN-RELATED"/>
    <property type="match status" value="1"/>
</dbReference>
<dbReference type="EC" id="3.6.1.9" evidence="3"/>
<protein>
    <recommendedName>
        <fullName evidence="3">Nucleoside triphosphate pyrophosphatase</fullName>
        <ecNumber evidence="3">3.6.1.9</ecNumber>
    </recommendedName>
    <alternativeName>
        <fullName evidence="3">Nucleotide pyrophosphatase</fullName>
        <shortName evidence="3">Nucleotide PPase</shortName>
    </alternativeName>
</protein>
<evidence type="ECO:0000256" key="1">
    <source>
        <dbReference type="ARBA" id="ARBA00001968"/>
    </source>
</evidence>
<dbReference type="GO" id="GO:0005737">
    <property type="term" value="C:cytoplasm"/>
    <property type="evidence" value="ECO:0007669"/>
    <property type="project" value="UniProtKB-SubCell"/>
</dbReference>
<comment type="caution">
    <text evidence="5">The sequence shown here is derived from an EMBL/GenBank/DDBJ whole genome shotgun (WGS) entry which is preliminary data.</text>
</comment>
<feature type="compositionally biased region" description="Low complexity" evidence="4">
    <location>
        <begin position="101"/>
        <end position="111"/>
    </location>
</feature>
<accession>A0A852YBZ4</accession>
<comment type="function">
    <text evidence="3">Nucleoside triphosphate pyrophosphatase. May have a dual role in cell division arrest and in preventing the incorporation of modified nucleotides into cellular nucleic acids.</text>
</comment>
<dbReference type="InterPro" id="IPR029001">
    <property type="entry name" value="ITPase-like_fam"/>
</dbReference>
<dbReference type="AlphaFoldDB" id="A0A852YBZ4"/>
<keyword evidence="2 3" id="KW-0378">Hydrolase</keyword>